<dbReference type="AlphaFoldDB" id="A0AAV1BV37"/>
<dbReference type="InterPro" id="IPR006867">
    <property type="entry name" value="DUF632"/>
</dbReference>
<feature type="compositionally biased region" description="Basic and acidic residues" evidence="1">
    <location>
        <begin position="413"/>
        <end position="426"/>
    </location>
</feature>
<dbReference type="Pfam" id="PF04782">
    <property type="entry name" value="DUF632"/>
    <property type="match status" value="1"/>
</dbReference>
<evidence type="ECO:0000313" key="5">
    <source>
        <dbReference type="Proteomes" id="UP001161247"/>
    </source>
</evidence>
<gene>
    <name evidence="4" type="ORF">OLC1_LOCUS70</name>
</gene>
<dbReference type="EMBL" id="OX459118">
    <property type="protein sequence ID" value="CAI9087181.1"/>
    <property type="molecule type" value="Genomic_DNA"/>
</dbReference>
<feature type="compositionally biased region" description="Basic and acidic residues" evidence="1">
    <location>
        <begin position="92"/>
        <end position="109"/>
    </location>
</feature>
<dbReference type="InterPro" id="IPR006868">
    <property type="entry name" value="DUF630"/>
</dbReference>
<feature type="compositionally biased region" description="Basic and acidic residues" evidence="1">
    <location>
        <begin position="379"/>
        <end position="388"/>
    </location>
</feature>
<dbReference type="Proteomes" id="UP001161247">
    <property type="component" value="Chromosome 1"/>
</dbReference>
<accession>A0AAV1BV37</accession>
<protein>
    <submittedName>
        <fullName evidence="4">OLC1v1021189C2</fullName>
    </submittedName>
</protein>
<evidence type="ECO:0000259" key="3">
    <source>
        <dbReference type="Pfam" id="PF04783"/>
    </source>
</evidence>
<name>A0AAV1BV37_OLDCO</name>
<feature type="region of interest" description="Disordered" evidence="1">
    <location>
        <begin position="63"/>
        <end position="161"/>
    </location>
</feature>
<evidence type="ECO:0000259" key="2">
    <source>
        <dbReference type="Pfam" id="PF04782"/>
    </source>
</evidence>
<evidence type="ECO:0000256" key="1">
    <source>
        <dbReference type="SAM" id="MobiDB-lite"/>
    </source>
</evidence>
<reference evidence="4" key="1">
    <citation type="submission" date="2023-03" db="EMBL/GenBank/DDBJ databases">
        <authorList>
            <person name="Julca I."/>
        </authorList>
    </citation>
    <scope>NUCLEOTIDE SEQUENCE</scope>
</reference>
<feature type="region of interest" description="Disordered" evidence="1">
    <location>
        <begin position="282"/>
        <end position="306"/>
    </location>
</feature>
<feature type="compositionally biased region" description="Low complexity" evidence="1">
    <location>
        <begin position="110"/>
        <end position="120"/>
    </location>
</feature>
<feature type="domain" description="DUF632" evidence="2">
    <location>
        <begin position="548"/>
        <end position="862"/>
    </location>
</feature>
<feature type="compositionally biased region" description="Basic and acidic residues" evidence="1">
    <location>
        <begin position="124"/>
        <end position="153"/>
    </location>
</feature>
<keyword evidence="5" id="KW-1185">Reference proteome</keyword>
<feature type="compositionally biased region" description="Basic residues" evidence="1">
    <location>
        <begin position="401"/>
        <end position="412"/>
    </location>
</feature>
<feature type="compositionally biased region" description="Low complexity" evidence="1">
    <location>
        <begin position="64"/>
        <end position="73"/>
    </location>
</feature>
<feature type="region of interest" description="Disordered" evidence="1">
    <location>
        <begin position="348"/>
        <end position="517"/>
    </location>
</feature>
<feature type="compositionally biased region" description="Polar residues" evidence="1">
    <location>
        <begin position="502"/>
        <end position="515"/>
    </location>
</feature>
<dbReference type="PANTHER" id="PTHR21450">
    <property type="entry name" value="PROTEIN ALTERED PHOSPHATE STARVATION RESPONSE 1"/>
    <property type="match status" value="1"/>
</dbReference>
<feature type="domain" description="DUF630" evidence="3">
    <location>
        <begin position="1"/>
        <end position="59"/>
    </location>
</feature>
<dbReference type="PANTHER" id="PTHR21450:SF2">
    <property type="entry name" value="FAMILY PROTEIN, PUTATIVE (DUF630 AND DUF632)-RELATED"/>
    <property type="match status" value="1"/>
</dbReference>
<sequence>MGCCVSKVDDLPLVIRCRERKDLLKSAANHRYALAAAHLSYFIYLKDVGEALRKFVDEELVYNTTSSSSSTSSPIVTFHPINDDDDDDDEDGHNAEKRVKKLKSSDKSKISGSDASGSALHHVHHDDDDNDSHLHLSGDDSDSDGHSHVHVGSDDDDHEAQGGFRGVYTGYYNPGFYYPGGYSSVPYGYETMDEPINQAVAPPYWGSFPNYLGEGQPYQAWAPPSYENPDLNYRHTNVYYMKKSSPKMRTVIHDPGPATNGFASHFVSHPYENEGFYGVPMGPPLGFQDSKKQSGPKVTPPPPSPKGSSAWDFFNVFEYNGEYDAANLANYEVPNGYGDYGVSNGYESSFSSPDSAEVRKREGIPDLEEETENEVYGGELEKGERMEVKSSYAGEGSSKPKSGRRVRAPRLHKISEDSSERERGFPLHDGAFKSVPLHRSSDESSRPLSSPSPEGQTFPGKSSRGIPSEHTESPGQTSPGKSSRRVPSEHNESPGTIHLSEEMSSSETILSSKSPQDAYVRKKEVSFEVNENLKSEMAALSSHGTRDLREVVAEIRDEFAVATEYGKEVALMLEVGKLPYRHNFLKELLSRLLKSSSGESFQPSATSARLASKTHKLAKSYFGDDWENIESPYKLSSTLEKLYVWEKKLYKAVKAEEKLRIINKKQREQLTLLDKNGSEPSKIDAIRASIRNSETKLNICFKTITAIAIRIDKLRDEELQPQVAGLVQGLITMWKSILGCHQKQFQAIMESKIRTLKANTGFQKDSNSRASRELEAELRAWSVRFNDWIITQKSYVHSMNEWLVRCIEDEPEETPDGPVPYSPGRLGAPPIFLICNDWFQAMEAISNVPVASAMHTFASSLHELWQKQDEEQRQRVKAGDLIPNELKNRLRKLQLERGKTERELDAMSDRTLLSIMLSENGVSPHDDLKVDLDLVRKRLVEERARHKDAVKIVHEAAASSVQGGLVPIFKALESFSSEALKVHEQVRLQSDVKAS</sequence>
<organism evidence="4 5">
    <name type="scientific">Oldenlandia corymbosa var. corymbosa</name>
    <dbReference type="NCBI Taxonomy" id="529605"/>
    <lineage>
        <taxon>Eukaryota</taxon>
        <taxon>Viridiplantae</taxon>
        <taxon>Streptophyta</taxon>
        <taxon>Embryophyta</taxon>
        <taxon>Tracheophyta</taxon>
        <taxon>Spermatophyta</taxon>
        <taxon>Magnoliopsida</taxon>
        <taxon>eudicotyledons</taxon>
        <taxon>Gunneridae</taxon>
        <taxon>Pentapetalae</taxon>
        <taxon>asterids</taxon>
        <taxon>lamiids</taxon>
        <taxon>Gentianales</taxon>
        <taxon>Rubiaceae</taxon>
        <taxon>Rubioideae</taxon>
        <taxon>Spermacoceae</taxon>
        <taxon>Hedyotis-Oldenlandia complex</taxon>
        <taxon>Oldenlandia</taxon>
    </lineage>
</organism>
<dbReference type="Pfam" id="PF04783">
    <property type="entry name" value="DUF630"/>
    <property type="match status" value="1"/>
</dbReference>
<evidence type="ECO:0000313" key="4">
    <source>
        <dbReference type="EMBL" id="CAI9087181.1"/>
    </source>
</evidence>
<proteinExistence type="predicted"/>